<name>A0A8T3A5S8_DENNO</name>
<dbReference type="GO" id="GO:0003697">
    <property type="term" value="F:single-stranded DNA binding"/>
    <property type="evidence" value="ECO:0007669"/>
    <property type="project" value="TreeGrafter"/>
</dbReference>
<dbReference type="SUPFAM" id="SSF52540">
    <property type="entry name" value="P-loop containing nucleoside triphosphate hydrolases"/>
    <property type="match status" value="1"/>
</dbReference>
<reference evidence="1" key="1">
    <citation type="journal article" date="2022" name="Front. Genet.">
        <title>Chromosome-Scale Assembly of the Dendrobium nobile Genome Provides Insights Into the Molecular Mechanism of the Biosynthesis of the Medicinal Active Ingredient of Dendrobium.</title>
        <authorList>
            <person name="Xu Q."/>
            <person name="Niu S.-C."/>
            <person name="Li K.-L."/>
            <person name="Zheng P.-J."/>
            <person name="Zhang X.-J."/>
            <person name="Jia Y."/>
            <person name="Liu Y."/>
            <person name="Niu Y.-X."/>
            <person name="Yu L.-H."/>
            <person name="Chen D.-F."/>
            <person name="Zhang G.-Q."/>
        </authorList>
    </citation>
    <scope>NUCLEOTIDE SEQUENCE</scope>
    <source>
        <tissue evidence="1">Leaf</tissue>
    </source>
</reference>
<sequence>MPDRFFSGNSGRVCSTSEQFSLLYGPPACGKTSLLFQFAFNCATESGGEVVFICNKKRLENKPPFLSQEIY</sequence>
<dbReference type="AlphaFoldDB" id="A0A8T3A5S8"/>
<keyword evidence="2" id="KW-1185">Reference proteome</keyword>
<organism evidence="1 2">
    <name type="scientific">Dendrobium nobile</name>
    <name type="common">Orchid</name>
    <dbReference type="NCBI Taxonomy" id="94219"/>
    <lineage>
        <taxon>Eukaryota</taxon>
        <taxon>Viridiplantae</taxon>
        <taxon>Streptophyta</taxon>
        <taxon>Embryophyta</taxon>
        <taxon>Tracheophyta</taxon>
        <taxon>Spermatophyta</taxon>
        <taxon>Magnoliopsida</taxon>
        <taxon>Liliopsida</taxon>
        <taxon>Asparagales</taxon>
        <taxon>Orchidaceae</taxon>
        <taxon>Epidendroideae</taxon>
        <taxon>Malaxideae</taxon>
        <taxon>Dendrobiinae</taxon>
        <taxon>Dendrobium</taxon>
    </lineage>
</organism>
<proteinExistence type="predicted"/>
<dbReference type="Proteomes" id="UP000829196">
    <property type="component" value="Unassembled WGS sequence"/>
</dbReference>
<protein>
    <submittedName>
        <fullName evidence="1">Uncharacterized protein</fullName>
    </submittedName>
</protein>
<dbReference type="Gene3D" id="3.40.50.300">
    <property type="entry name" value="P-loop containing nucleotide triphosphate hydrolases"/>
    <property type="match status" value="1"/>
</dbReference>
<gene>
    <name evidence="1" type="ORF">KFK09_029192</name>
</gene>
<dbReference type="GO" id="GO:0097196">
    <property type="term" value="C:Shu complex"/>
    <property type="evidence" value="ECO:0007669"/>
    <property type="project" value="TreeGrafter"/>
</dbReference>
<comment type="caution">
    <text evidence="1">The sequence shown here is derived from an EMBL/GenBank/DDBJ whole genome shotgun (WGS) entry which is preliminary data.</text>
</comment>
<accession>A0A8T3A5S8</accession>
<evidence type="ECO:0000313" key="1">
    <source>
        <dbReference type="EMBL" id="KAI0489350.1"/>
    </source>
</evidence>
<dbReference type="EMBL" id="JAGYWB010000019">
    <property type="protein sequence ID" value="KAI0489350.1"/>
    <property type="molecule type" value="Genomic_DNA"/>
</dbReference>
<dbReference type="OrthoDB" id="67296at2759"/>
<dbReference type="PANTHER" id="PTHR28653:SF1">
    <property type="entry name" value="ATPASE SWSAP1"/>
    <property type="match status" value="1"/>
</dbReference>
<dbReference type="InterPro" id="IPR027417">
    <property type="entry name" value="P-loop_NTPase"/>
</dbReference>
<evidence type="ECO:0000313" key="2">
    <source>
        <dbReference type="Proteomes" id="UP000829196"/>
    </source>
</evidence>
<dbReference type="GO" id="GO:0000724">
    <property type="term" value="P:double-strand break repair via homologous recombination"/>
    <property type="evidence" value="ECO:0007669"/>
    <property type="project" value="TreeGrafter"/>
</dbReference>
<dbReference type="PANTHER" id="PTHR28653">
    <property type="match status" value="1"/>
</dbReference>